<accession>A0A1F5V2D8</accession>
<evidence type="ECO:0000313" key="2">
    <source>
        <dbReference type="Proteomes" id="UP000179157"/>
    </source>
</evidence>
<proteinExistence type="predicted"/>
<dbReference type="EMBL" id="MFGX01000010">
    <property type="protein sequence ID" value="OGF57556.1"/>
    <property type="molecule type" value="Genomic_DNA"/>
</dbReference>
<reference evidence="1 2" key="1">
    <citation type="journal article" date="2016" name="Nat. Commun.">
        <title>Thousands of microbial genomes shed light on interconnected biogeochemical processes in an aquifer system.</title>
        <authorList>
            <person name="Anantharaman K."/>
            <person name="Brown C.T."/>
            <person name="Hug L.A."/>
            <person name="Sharon I."/>
            <person name="Castelle C.J."/>
            <person name="Probst A.J."/>
            <person name="Thomas B.C."/>
            <person name="Singh A."/>
            <person name="Wilkins M.J."/>
            <person name="Karaoz U."/>
            <person name="Brodie E.L."/>
            <person name="Williams K.H."/>
            <person name="Hubbard S.S."/>
            <person name="Banfield J.F."/>
        </authorList>
    </citation>
    <scope>NUCLEOTIDE SEQUENCE [LARGE SCALE GENOMIC DNA]</scope>
    <source>
        <strain evidence="2">RBG_16_55_9</strain>
    </source>
</reference>
<sequence length="104" mass="11266">MNVQLTQVLTDVTGATGLAILRSIVAGERDAVKLAGLRNPACKSSQDEIAKALTGSWQPEHLFVLKQSLELYDFYTAQVAACDAAIEQHFSALKPRWEGAPPAR</sequence>
<organism evidence="1 2">
    <name type="scientific">Fraserbacteria sp. (strain RBG_16_55_9)</name>
    <dbReference type="NCBI Taxonomy" id="1817864"/>
    <lineage>
        <taxon>Bacteria</taxon>
        <taxon>Candidatus Fraseribacteriota</taxon>
    </lineage>
</organism>
<protein>
    <submittedName>
        <fullName evidence="1">Uncharacterized protein</fullName>
    </submittedName>
</protein>
<gene>
    <name evidence="1" type="ORF">A2Z21_05855</name>
</gene>
<dbReference type="AlphaFoldDB" id="A0A1F5V2D8"/>
<name>A0A1F5V2D8_FRAXR</name>
<dbReference type="Proteomes" id="UP000179157">
    <property type="component" value="Unassembled WGS sequence"/>
</dbReference>
<evidence type="ECO:0000313" key="1">
    <source>
        <dbReference type="EMBL" id="OGF57556.1"/>
    </source>
</evidence>
<comment type="caution">
    <text evidence="1">The sequence shown here is derived from an EMBL/GenBank/DDBJ whole genome shotgun (WGS) entry which is preliminary data.</text>
</comment>